<dbReference type="InterPro" id="IPR052202">
    <property type="entry name" value="Yeast_MetPath_Reg"/>
</dbReference>
<dbReference type="SMART" id="SM00906">
    <property type="entry name" value="Fungal_trans"/>
    <property type="match status" value="1"/>
</dbReference>
<comment type="caution">
    <text evidence="9">The sequence shown here is derived from an EMBL/GenBank/DDBJ whole genome shotgun (WGS) entry which is preliminary data.</text>
</comment>
<evidence type="ECO:0000313" key="9">
    <source>
        <dbReference type="EMBL" id="VUC29855.1"/>
    </source>
</evidence>
<dbReference type="PANTHER" id="PTHR47782">
    <property type="entry name" value="ZN(II)2CYS6 TRANSCRIPTION FACTOR (EUROFUNG)-RELATED"/>
    <property type="match status" value="1"/>
</dbReference>
<keyword evidence="3" id="KW-0862">Zinc</keyword>
<gene>
    <name evidence="9" type="ORF">CLO192961_LOCUS268427</name>
</gene>
<keyword evidence="6" id="KW-0804">Transcription</keyword>
<dbReference type="CDD" id="cd12148">
    <property type="entry name" value="fungal_TF_MHR"/>
    <property type="match status" value="1"/>
</dbReference>
<keyword evidence="7" id="KW-0539">Nucleus</keyword>
<evidence type="ECO:0000259" key="8">
    <source>
        <dbReference type="SMART" id="SM00906"/>
    </source>
</evidence>
<proteinExistence type="predicted"/>
<dbReference type="Proteomes" id="UP000766486">
    <property type="component" value="Unassembled WGS sequence"/>
</dbReference>
<name>A0ABY6UF63_BIOOC</name>
<evidence type="ECO:0000256" key="7">
    <source>
        <dbReference type="ARBA" id="ARBA00023242"/>
    </source>
</evidence>
<dbReference type="InterPro" id="IPR007219">
    <property type="entry name" value="XnlR_reg_dom"/>
</dbReference>
<keyword evidence="10" id="KW-1185">Reference proteome</keyword>
<dbReference type="Pfam" id="PF04082">
    <property type="entry name" value="Fungal_trans"/>
    <property type="match status" value="1"/>
</dbReference>
<protein>
    <recommendedName>
        <fullName evidence="8">Xylanolytic transcriptional activator regulatory domain-containing protein</fullName>
    </recommendedName>
</protein>
<keyword evidence="2" id="KW-0479">Metal-binding</keyword>
<evidence type="ECO:0000256" key="2">
    <source>
        <dbReference type="ARBA" id="ARBA00022723"/>
    </source>
</evidence>
<organism evidence="9 10">
    <name type="scientific">Bionectria ochroleuca</name>
    <name type="common">Gliocladium roseum</name>
    <dbReference type="NCBI Taxonomy" id="29856"/>
    <lineage>
        <taxon>Eukaryota</taxon>
        <taxon>Fungi</taxon>
        <taxon>Dikarya</taxon>
        <taxon>Ascomycota</taxon>
        <taxon>Pezizomycotina</taxon>
        <taxon>Sordariomycetes</taxon>
        <taxon>Hypocreomycetidae</taxon>
        <taxon>Hypocreales</taxon>
        <taxon>Bionectriaceae</taxon>
        <taxon>Clonostachys</taxon>
    </lineage>
</organism>
<dbReference type="PANTHER" id="PTHR47782:SF1">
    <property type="entry name" value="PYRIMIDINE PATHWAY REGULATORY PROTEIN 1"/>
    <property type="match status" value="1"/>
</dbReference>
<evidence type="ECO:0000256" key="3">
    <source>
        <dbReference type="ARBA" id="ARBA00022833"/>
    </source>
</evidence>
<evidence type="ECO:0000256" key="4">
    <source>
        <dbReference type="ARBA" id="ARBA00023015"/>
    </source>
</evidence>
<keyword evidence="5" id="KW-0238">DNA-binding</keyword>
<dbReference type="EMBL" id="CABFNS010000811">
    <property type="protein sequence ID" value="VUC29855.1"/>
    <property type="molecule type" value="Genomic_DNA"/>
</dbReference>
<accession>A0ABY6UF63</accession>
<feature type="domain" description="Xylanolytic transcriptional activator regulatory" evidence="8">
    <location>
        <begin position="176"/>
        <end position="250"/>
    </location>
</feature>
<sequence length="567" mass="63580">MIPLSAGINKYVGPSSGFSIAKLVFARVDEASGHRLGAHYTGANPAEGVHCPRLTICPSPIPTTKQQAMKISRIYFEQLHHRYPFLHGPSHMKHISAVYDDPQASTMMRFQVTMVLGISATILSRRLRAPFNGEGICVTAMELIEQIDFQSSLEGIQCLLLLYIFTLHSPFLSVNPWYLNYQCLAAVSDLGLQQQLPSGHSIDPFEREMRARIFWVVFSFDKIIATTLGRPVALSDEARRLELPRGFDDSQLEAMRHDDASLPMAVNVNSPMACSTIHFQFALFNSEIISVLHSHERSQHQFMPSRLPEPELWQGQVYNQLLAIRSSVSTMGGDGKYLTSLCEIRYHEIVMLLFRPTPRIPKPKDESLMICYRSAEATISLWSELHEMDRMSFAWPSVHSISLSAILILYCVWMVKDLSDHMEIDTLMGLMSAASDLLSASGEYWIHVRSCRKSLNRLTRATIQWLMRLRASPTSGTQPAQNSTTDHPASSILTGAEYGIPSEESASVEQSEEASWVDSYINGEDLALLFKTADLSNIDLIETMGGMFSEYPPILDFYQSNELGTSL</sequence>
<keyword evidence="4" id="KW-0805">Transcription regulation</keyword>
<reference evidence="9 10" key="1">
    <citation type="submission" date="2019-06" db="EMBL/GenBank/DDBJ databases">
        <authorList>
            <person name="Broberg M."/>
        </authorList>
    </citation>
    <scope>NUCLEOTIDE SEQUENCE [LARGE SCALE GENOMIC DNA]</scope>
</reference>
<evidence type="ECO:0000256" key="5">
    <source>
        <dbReference type="ARBA" id="ARBA00023125"/>
    </source>
</evidence>
<evidence type="ECO:0000313" key="10">
    <source>
        <dbReference type="Proteomes" id="UP000766486"/>
    </source>
</evidence>
<evidence type="ECO:0000256" key="1">
    <source>
        <dbReference type="ARBA" id="ARBA00004123"/>
    </source>
</evidence>
<evidence type="ECO:0000256" key="6">
    <source>
        <dbReference type="ARBA" id="ARBA00023163"/>
    </source>
</evidence>
<comment type="subcellular location">
    <subcellularLocation>
        <location evidence="1">Nucleus</location>
    </subcellularLocation>
</comment>